<organism evidence="1">
    <name type="scientific">Timema cristinae</name>
    <name type="common">Walking stick</name>
    <dbReference type="NCBI Taxonomy" id="61476"/>
    <lineage>
        <taxon>Eukaryota</taxon>
        <taxon>Metazoa</taxon>
        <taxon>Ecdysozoa</taxon>
        <taxon>Arthropoda</taxon>
        <taxon>Hexapoda</taxon>
        <taxon>Insecta</taxon>
        <taxon>Pterygota</taxon>
        <taxon>Neoptera</taxon>
        <taxon>Polyneoptera</taxon>
        <taxon>Phasmatodea</taxon>
        <taxon>Timematodea</taxon>
        <taxon>Timematoidea</taxon>
        <taxon>Timematidae</taxon>
        <taxon>Timema</taxon>
    </lineage>
</organism>
<dbReference type="AlphaFoldDB" id="A0A7R9CP23"/>
<evidence type="ECO:0000313" key="1">
    <source>
        <dbReference type="EMBL" id="CAD7398337.1"/>
    </source>
</evidence>
<sequence length="240" mass="26577">MEQLLQYVITTGATGTNELHNLQGLELLRLKDNRRSSRDAKQSFILPEVLVNLHFKMYEASFQSSTLQNTNPEMNLLQVQIKKRSQWFEGFGNVDGELGKWRLPKERIWASSQFPPSSSPSRFLSRRAMKLRDAPVAYTCGFTVERKGLTRTASQSAHQILVSVFDTMKKGSFSSGTLAGIGKVDLEEVNPHLRGGRVEHHLGKPPPVHPTEIQTSISPSSAVGLNTTSALANYATEAGL</sequence>
<reference evidence="1" key="1">
    <citation type="submission" date="2020-11" db="EMBL/GenBank/DDBJ databases">
        <authorList>
            <person name="Tran Van P."/>
        </authorList>
    </citation>
    <scope>NUCLEOTIDE SEQUENCE</scope>
</reference>
<accession>A0A7R9CP23</accession>
<protein>
    <submittedName>
        <fullName evidence="1">Uncharacterized protein</fullName>
    </submittedName>
</protein>
<dbReference type="EMBL" id="OC317666">
    <property type="protein sequence ID" value="CAD7398337.1"/>
    <property type="molecule type" value="Genomic_DNA"/>
</dbReference>
<name>A0A7R9CP23_TIMCR</name>
<proteinExistence type="predicted"/>
<gene>
    <name evidence="1" type="ORF">TCEB3V08_LOCUS4458</name>
</gene>